<dbReference type="Pfam" id="PF01168">
    <property type="entry name" value="Ala_racemase_N"/>
    <property type="match status" value="1"/>
</dbReference>
<evidence type="ECO:0000313" key="2">
    <source>
        <dbReference type="EMBL" id="RQP26577.1"/>
    </source>
</evidence>
<dbReference type="InterPro" id="IPR001608">
    <property type="entry name" value="Ala_racemase_N"/>
</dbReference>
<protein>
    <submittedName>
        <fullName evidence="2">DSD1 family PLP-dependent enzyme</fullName>
    </submittedName>
</protein>
<dbReference type="PANTHER" id="PTHR28004:SF2">
    <property type="entry name" value="D-SERINE DEHYDRATASE"/>
    <property type="match status" value="1"/>
</dbReference>
<reference evidence="2 3" key="2">
    <citation type="submission" date="2018-12" db="EMBL/GenBank/DDBJ databases">
        <title>Rhizobacter gummiphilus sp. nov., a rubber-degrading bacterium isolated from the soil of a botanical garden in Japan.</title>
        <authorList>
            <person name="Shunsuke S.S."/>
        </authorList>
    </citation>
    <scope>NUCLEOTIDE SEQUENCE [LARGE SCALE GENOMIC DNA]</scope>
    <source>
        <strain evidence="2 3">S-16</strain>
    </source>
</reference>
<dbReference type="SUPFAM" id="SSF51419">
    <property type="entry name" value="PLP-binding barrel"/>
    <property type="match status" value="1"/>
</dbReference>
<dbReference type="AlphaFoldDB" id="A0A3N7HW80"/>
<dbReference type="InterPro" id="IPR029066">
    <property type="entry name" value="PLP-binding_barrel"/>
</dbReference>
<dbReference type="GO" id="GO:0008721">
    <property type="term" value="F:D-serine ammonia-lyase activity"/>
    <property type="evidence" value="ECO:0007669"/>
    <property type="project" value="TreeGrafter"/>
</dbReference>
<dbReference type="Proteomes" id="UP000267464">
    <property type="component" value="Unassembled WGS sequence"/>
</dbReference>
<comment type="caution">
    <text evidence="2">The sequence shown here is derived from an EMBL/GenBank/DDBJ whole genome shotgun (WGS) entry which is preliminary data.</text>
</comment>
<name>A0A3N7HW80_9BURK</name>
<feature type="domain" description="Alanine racemase N-terminal" evidence="1">
    <location>
        <begin position="55"/>
        <end position="286"/>
    </location>
</feature>
<evidence type="ECO:0000313" key="3">
    <source>
        <dbReference type="Proteomes" id="UP000267464"/>
    </source>
</evidence>
<keyword evidence="3" id="KW-1185">Reference proteome</keyword>
<dbReference type="PANTHER" id="PTHR28004">
    <property type="entry name" value="ZGC:162816-RELATED"/>
    <property type="match status" value="1"/>
</dbReference>
<dbReference type="GO" id="GO:0036088">
    <property type="term" value="P:D-serine catabolic process"/>
    <property type="evidence" value="ECO:0007669"/>
    <property type="project" value="TreeGrafter"/>
</dbReference>
<proteinExistence type="predicted"/>
<gene>
    <name evidence="2" type="ORF">DZC73_06130</name>
</gene>
<dbReference type="OrthoDB" id="339576at2"/>
<dbReference type="EMBL" id="QUSW01000001">
    <property type="protein sequence ID" value="RQP26577.1"/>
    <property type="molecule type" value="Genomic_DNA"/>
</dbReference>
<dbReference type="InterPro" id="IPR051466">
    <property type="entry name" value="D-amino_acid_metab_enzyme"/>
</dbReference>
<organism evidence="2 3">
    <name type="scientific">Piscinibacter terrae</name>
    <dbReference type="NCBI Taxonomy" id="2496871"/>
    <lineage>
        <taxon>Bacteria</taxon>
        <taxon>Pseudomonadati</taxon>
        <taxon>Pseudomonadota</taxon>
        <taxon>Betaproteobacteria</taxon>
        <taxon>Burkholderiales</taxon>
        <taxon>Sphaerotilaceae</taxon>
        <taxon>Piscinibacter</taxon>
    </lineage>
</organism>
<sequence length="424" mass="45598">MPSRRRLIWSGIGVAALGALAVSRPRDAGQPHDGYFASLQQGLRAAGIAQPTIVVDRERMKRNLARIGERARQQGLPVRVVVKSLPSLALVDAALGAWGSDRTMLFNAAQLVQIANERSNAKILLGKPLPAAAAQQAMSRMASSLDRVEWLVDTPQRLAQYRDLARAARTRLRLNIEIDVGLHRGGVESTDMLAQMLAIIRDEPLLAWSGFMGYDAHVTGIPDIAGSRAKAQADARARYDTMWTTARQVLPTQALREALTLNTGGSPTFHLHDKTGLPNEVAVGSAALKPSDFDIPSLAELEPAVFIATPVLKDLGRFRLPEGVGLVSSLARLWDPNETQAYAIHGGHWHAVPVSPAGIAPSGLFGNSSNQQVMVASAHTGLVPDDFVFFRPQHSEAVLLQFGDIALVEQGRVVEMAPVFAASA</sequence>
<reference evidence="2 3" key="1">
    <citation type="submission" date="2018-08" db="EMBL/GenBank/DDBJ databases">
        <authorList>
            <person name="Khan S.A."/>
            <person name="Jeon C.O."/>
            <person name="Chun B.H."/>
            <person name="Jeong S.E."/>
        </authorList>
    </citation>
    <scope>NUCLEOTIDE SEQUENCE [LARGE SCALE GENOMIC DNA]</scope>
    <source>
        <strain evidence="2 3">S-16</strain>
    </source>
</reference>
<dbReference type="Gene3D" id="3.20.20.10">
    <property type="entry name" value="Alanine racemase"/>
    <property type="match status" value="1"/>
</dbReference>
<evidence type="ECO:0000259" key="1">
    <source>
        <dbReference type="Pfam" id="PF01168"/>
    </source>
</evidence>
<dbReference type="RefSeq" id="WP_124539266.1">
    <property type="nucleotide sequence ID" value="NZ_QUSW01000001.1"/>
</dbReference>
<accession>A0A3N7HW80</accession>